<comment type="similarity">
    <text evidence="2">Belongs to the cyclophilin-type PPIase family.</text>
</comment>
<dbReference type="Pfam" id="PF00160">
    <property type="entry name" value="Pro_isomerase"/>
    <property type="match status" value="1"/>
</dbReference>
<feature type="compositionally biased region" description="Acidic residues" evidence="7">
    <location>
        <begin position="204"/>
        <end position="213"/>
    </location>
</feature>
<evidence type="ECO:0000256" key="5">
    <source>
        <dbReference type="ARBA" id="ARBA00042090"/>
    </source>
</evidence>
<organism evidence="9 10">
    <name type="scientific">Clunio marinus</name>
    <dbReference type="NCBI Taxonomy" id="568069"/>
    <lineage>
        <taxon>Eukaryota</taxon>
        <taxon>Metazoa</taxon>
        <taxon>Ecdysozoa</taxon>
        <taxon>Arthropoda</taxon>
        <taxon>Hexapoda</taxon>
        <taxon>Insecta</taxon>
        <taxon>Pterygota</taxon>
        <taxon>Neoptera</taxon>
        <taxon>Endopterygota</taxon>
        <taxon>Diptera</taxon>
        <taxon>Nematocera</taxon>
        <taxon>Chironomoidea</taxon>
        <taxon>Chironomidae</taxon>
        <taxon>Clunio</taxon>
    </lineage>
</organism>
<protein>
    <recommendedName>
        <fullName evidence="4">Spliceosome-associated protein CWC27 homolog</fullName>
    </recommendedName>
    <alternativeName>
        <fullName evidence="5">Probable inactive peptidyl-prolyl cis-trans isomerase CWC27 homolog</fullName>
    </alternativeName>
</protein>
<evidence type="ECO:0000256" key="3">
    <source>
        <dbReference type="ARBA" id="ARBA00023242"/>
    </source>
</evidence>
<reference evidence="9 10" key="1">
    <citation type="submission" date="2015-04" db="EMBL/GenBank/DDBJ databases">
        <authorList>
            <person name="Syromyatnikov M.Y."/>
            <person name="Popov V.N."/>
        </authorList>
    </citation>
    <scope>NUCLEOTIDE SEQUENCE [LARGE SCALE GENOMIC DNA]</scope>
</reference>
<dbReference type="PANTHER" id="PTHR45625:SF6">
    <property type="entry name" value="SPLICEOSOME-ASSOCIATED PROTEIN CWC27 HOMOLOG"/>
    <property type="match status" value="1"/>
</dbReference>
<dbReference type="InterPro" id="IPR002130">
    <property type="entry name" value="Cyclophilin-type_PPIase_dom"/>
</dbReference>
<dbReference type="InterPro" id="IPR029000">
    <property type="entry name" value="Cyclophilin-like_dom_sf"/>
</dbReference>
<evidence type="ECO:0000259" key="8">
    <source>
        <dbReference type="PROSITE" id="PS50072"/>
    </source>
</evidence>
<keyword evidence="10" id="KW-1185">Reference proteome</keyword>
<evidence type="ECO:0000256" key="7">
    <source>
        <dbReference type="SAM" id="MobiDB-lite"/>
    </source>
</evidence>
<dbReference type="PROSITE" id="PS50072">
    <property type="entry name" value="CSA_PPIASE_2"/>
    <property type="match status" value="1"/>
</dbReference>
<feature type="region of interest" description="Disordered" evidence="7">
    <location>
        <begin position="168"/>
        <end position="332"/>
    </location>
</feature>
<dbReference type="EMBL" id="CVRI01000002">
    <property type="protein sequence ID" value="CRK86710.1"/>
    <property type="molecule type" value="Genomic_DNA"/>
</dbReference>
<feature type="compositionally biased region" description="Polar residues" evidence="7">
    <location>
        <begin position="368"/>
        <end position="382"/>
    </location>
</feature>
<feature type="compositionally biased region" description="Basic and acidic residues" evidence="7">
    <location>
        <begin position="168"/>
        <end position="195"/>
    </location>
</feature>
<evidence type="ECO:0000256" key="2">
    <source>
        <dbReference type="ARBA" id="ARBA00007365"/>
    </source>
</evidence>
<dbReference type="AlphaFoldDB" id="A0A1J1HJR2"/>
<feature type="compositionally biased region" description="Basic and acidic residues" evidence="7">
    <location>
        <begin position="273"/>
        <end position="332"/>
    </location>
</feature>
<dbReference type="PRINTS" id="PR00153">
    <property type="entry name" value="CSAPPISMRASE"/>
</dbReference>
<evidence type="ECO:0000256" key="4">
    <source>
        <dbReference type="ARBA" id="ARBA00040027"/>
    </source>
</evidence>
<dbReference type="GO" id="GO:0071013">
    <property type="term" value="C:catalytic step 2 spliceosome"/>
    <property type="evidence" value="ECO:0007669"/>
    <property type="project" value="TreeGrafter"/>
</dbReference>
<dbReference type="Proteomes" id="UP000183832">
    <property type="component" value="Unassembled WGS sequence"/>
</dbReference>
<feature type="compositionally biased region" description="Basic and acidic residues" evidence="7">
    <location>
        <begin position="215"/>
        <end position="226"/>
    </location>
</feature>
<comment type="subunit">
    <text evidence="6">Part of the activated spliceosome B/catalytic step 1 spliceosome, one of the forms of the spliceosome which has a well-formed active site but still cannot catalyze the branching reaction and is composed at least of 52 proteins, the U2, U5 and U6 snRNAs and the pre-mRNA. Recruited during early steps of activated spliceosome B maturation, it is probably one of the first proteins released from this complex as he matures to the spliceosome C complex. Component of the minor spliceosome, which splices U12-type introns.</text>
</comment>
<feature type="compositionally biased region" description="Basic and acidic residues" evidence="7">
    <location>
        <begin position="233"/>
        <end position="246"/>
    </location>
</feature>
<dbReference type="CDD" id="cd22288">
    <property type="entry name" value="CWC27_CTD"/>
    <property type="match status" value="1"/>
</dbReference>
<dbReference type="SUPFAM" id="SSF50891">
    <property type="entry name" value="Cyclophilin-like"/>
    <property type="match status" value="1"/>
</dbReference>
<dbReference type="PANTHER" id="PTHR45625">
    <property type="entry name" value="PEPTIDYL-PROLYL CIS-TRANS ISOMERASE-RELATED"/>
    <property type="match status" value="1"/>
</dbReference>
<evidence type="ECO:0000313" key="10">
    <source>
        <dbReference type="Proteomes" id="UP000183832"/>
    </source>
</evidence>
<comment type="subcellular location">
    <subcellularLocation>
        <location evidence="1">Nucleus</location>
    </subcellularLocation>
</comment>
<dbReference type="Gene3D" id="2.40.100.10">
    <property type="entry name" value="Cyclophilin-like"/>
    <property type="match status" value="1"/>
</dbReference>
<feature type="region of interest" description="Disordered" evidence="7">
    <location>
        <begin position="367"/>
        <end position="448"/>
    </location>
</feature>
<accession>A0A1J1HJR2</accession>
<dbReference type="GO" id="GO:0003755">
    <property type="term" value="F:peptidyl-prolyl cis-trans isomerase activity"/>
    <property type="evidence" value="ECO:0007669"/>
    <property type="project" value="InterPro"/>
</dbReference>
<feature type="domain" description="PPIase cyclophilin-type" evidence="8">
    <location>
        <begin position="19"/>
        <end position="161"/>
    </location>
</feature>
<name>A0A1J1HJR2_9DIPT</name>
<dbReference type="OrthoDB" id="442970at2759"/>
<evidence type="ECO:0000313" key="9">
    <source>
        <dbReference type="EMBL" id="CRK86710.1"/>
    </source>
</evidence>
<feature type="compositionally biased region" description="Basic and acidic residues" evidence="7">
    <location>
        <begin position="390"/>
        <end position="415"/>
    </location>
</feature>
<evidence type="ECO:0000256" key="6">
    <source>
        <dbReference type="ARBA" id="ARBA00046368"/>
    </source>
</evidence>
<dbReference type="InterPro" id="IPR044666">
    <property type="entry name" value="Cyclophilin_A-like"/>
</dbReference>
<evidence type="ECO:0000256" key="1">
    <source>
        <dbReference type="ARBA" id="ARBA00004123"/>
    </source>
</evidence>
<dbReference type="STRING" id="568069.A0A1J1HJR2"/>
<proteinExistence type="inferred from homology"/>
<sequence>MSSIYIQEPPTNGKVLLKTTVGELEIELWSKEAPKTCRNFIQLCIDRFYDKTPFHRLIPNFIVQCGENSETADCIESIKNEFHSRLRFSRRGLVAMANNEGSENNMEFFFTLDATPELQNTHTIFGKVTGETIYNMIKLAESETDANDRPLYLHKINKVKILHNPFEDIRPRAEHRKESHEESEKRKKPKREGVKNFKLISFGDEAEQDEQEVESFPKETDKDKSKPQTSNEKSSRKEKERKKQESPSRTPPPKTEDKQKLQEDDSDSDYEMTLEKERLADLERKKKEIQDQIRDIKKEYHKDKKDKNKEEKNEKETPKPTHEDETIQDYLEEKEKYKKKKLTTKGASREELTLQLLAKFKNKLHSALESTADQPPQKQSLNEDSDDENWLSHKLDFSDSHDAVLAKDASKKQDDWYDIYDPRNPLNKRKRGAEKNLSTSGDSSKRNK</sequence>
<gene>
    <name evidence="9" type="ORF">CLUMA_CG000543</name>
</gene>
<feature type="compositionally biased region" description="Basic and acidic residues" evidence="7">
    <location>
        <begin position="254"/>
        <end position="263"/>
    </location>
</feature>
<keyword evidence="3" id="KW-0539">Nucleus</keyword>